<name>A0A166R7H8_9AGAM</name>
<dbReference type="Gene3D" id="1.20.200.10">
    <property type="entry name" value="Fumarase/aspartase (Central domain)"/>
    <property type="match status" value="1"/>
</dbReference>
<feature type="region of interest" description="Disordered" evidence="2">
    <location>
        <begin position="1"/>
        <end position="24"/>
    </location>
</feature>
<dbReference type="Gene3D" id="1.10.40.30">
    <property type="entry name" value="Fumarase/aspartase (C-terminal domain)"/>
    <property type="match status" value="1"/>
</dbReference>
<protein>
    <submittedName>
        <fullName evidence="3">Uncharacterized protein</fullName>
    </submittedName>
</protein>
<organism evidence="3 4">
    <name type="scientific">Athelia psychrophila</name>
    <dbReference type="NCBI Taxonomy" id="1759441"/>
    <lineage>
        <taxon>Eukaryota</taxon>
        <taxon>Fungi</taxon>
        <taxon>Dikarya</taxon>
        <taxon>Basidiomycota</taxon>
        <taxon>Agaricomycotina</taxon>
        <taxon>Agaricomycetes</taxon>
        <taxon>Agaricomycetidae</taxon>
        <taxon>Atheliales</taxon>
        <taxon>Atheliaceae</taxon>
        <taxon>Athelia</taxon>
    </lineage>
</organism>
<accession>A0A166R7H8</accession>
<dbReference type="PANTHER" id="PTHR43172">
    <property type="entry name" value="ADENYLOSUCCINATE LYASE"/>
    <property type="match status" value="1"/>
</dbReference>
<keyword evidence="1" id="KW-0456">Lyase</keyword>
<evidence type="ECO:0000313" key="4">
    <source>
        <dbReference type="Proteomes" id="UP000076532"/>
    </source>
</evidence>
<dbReference type="AlphaFoldDB" id="A0A166R7H8"/>
<gene>
    <name evidence="3" type="ORF">FIBSPDRAFT_948218</name>
</gene>
<dbReference type="GO" id="GO:0070626">
    <property type="term" value="F:(S)-2-(5-amino-1-(5-phospho-D-ribosyl)imidazole-4-carboxamido) succinate lyase (fumarate-forming) activity"/>
    <property type="evidence" value="ECO:0007669"/>
    <property type="project" value="TreeGrafter"/>
</dbReference>
<keyword evidence="4" id="KW-1185">Reference proteome</keyword>
<sequence length="120" mass="13339">MAAREPQGDGGVVRDHADREQRDAERARVQYRAAFDGAASEVTASVQGFERTVPIAELRWIPRCSSESLLTYLALSTLQNVSEGLVVYPKFIERRTAQEFPFMATKSIIVALVRRQAKGA</sequence>
<feature type="compositionally biased region" description="Basic and acidic residues" evidence="2">
    <location>
        <begin position="12"/>
        <end position="24"/>
    </location>
</feature>
<dbReference type="SUPFAM" id="SSF48557">
    <property type="entry name" value="L-aspartase-like"/>
    <property type="match status" value="1"/>
</dbReference>
<evidence type="ECO:0000313" key="3">
    <source>
        <dbReference type="EMBL" id="KZP27988.1"/>
    </source>
</evidence>
<dbReference type="InterPro" id="IPR008948">
    <property type="entry name" value="L-Aspartase-like"/>
</dbReference>
<dbReference type="EMBL" id="KV417506">
    <property type="protein sequence ID" value="KZP27988.1"/>
    <property type="molecule type" value="Genomic_DNA"/>
</dbReference>
<proteinExistence type="predicted"/>
<dbReference type="GO" id="GO:0005829">
    <property type="term" value="C:cytosol"/>
    <property type="evidence" value="ECO:0007669"/>
    <property type="project" value="TreeGrafter"/>
</dbReference>
<dbReference type="Proteomes" id="UP000076532">
    <property type="component" value="Unassembled WGS sequence"/>
</dbReference>
<evidence type="ECO:0000256" key="2">
    <source>
        <dbReference type="SAM" id="MobiDB-lite"/>
    </source>
</evidence>
<evidence type="ECO:0000256" key="1">
    <source>
        <dbReference type="ARBA" id="ARBA00023239"/>
    </source>
</evidence>
<dbReference type="STRING" id="436010.A0A166R7H8"/>
<reference evidence="3 4" key="1">
    <citation type="journal article" date="2016" name="Mol. Biol. Evol.">
        <title>Comparative Genomics of Early-Diverging Mushroom-Forming Fungi Provides Insights into the Origins of Lignocellulose Decay Capabilities.</title>
        <authorList>
            <person name="Nagy L.G."/>
            <person name="Riley R."/>
            <person name="Tritt A."/>
            <person name="Adam C."/>
            <person name="Daum C."/>
            <person name="Floudas D."/>
            <person name="Sun H."/>
            <person name="Yadav J.S."/>
            <person name="Pangilinan J."/>
            <person name="Larsson K.H."/>
            <person name="Matsuura K."/>
            <person name="Barry K."/>
            <person name="Labutti K."/>
            <person name="Kuo R."/>
            <person name="Ohm R.A."/>
            <person name="Bhattacharya S.S."/>
            <person name="Shirouzu T."/>
            <person name="Yoshinaga Y."/>
            <person name="Martin F.M."/>
            <person name="Grigoriev I.V."/>
            <person name="Hibbett D.S."/>
        </authorList>
    </citation>
    <scope>NUCLEOTIDE SEQUENCE [LARGE SCALE GENOMIC DNA]</scope>
    <source>
        <strain evidence="3 4">CBS 109695</strain>
    </source>
</reference>
<dbReference type="GO" id="GO:0004018">
    <property type="term" value="F:N6-(1,2-dicarboxyethyl)AMP AMP-lyase (fumarate-forming) activity"/>
    <property type="evidence" value="ECO:0007669"/>
    <property type="project" value="TreeGrafter"/>
</dbReference>
<dbReference type="GO" id="GO:0044208">
    <property type="term" value="P:'de novo' AMP biosynthetic process"/>
    <property type="evidence" value="ECO:0007669"/>
    <property type="project" value="TreeGrafter"/>
</dbReference>
<dbReference type="PANTHER" id="PTHR43172:SF1">
    <property type="entry name" value="ADENYLOSUCCINATE LYASE"/>
    <property type="match status" value="1"/>
</dbReference>